<evidence type="ECO:0000313" key="13">
    <source>
        <dbReference type="EMBL" id="CEO45990.1"/>
    </source>
</evidence>
<dbReference type="InterPro" id="IPR016130">
    <property type="entry name" value="Tyr_Pase_AS"/>
</dbReference>
<comment type="subcellular location">
    <subcellularLocation>
        <location evidence="1">Cytoplasm</location>
    </subcellularLocation>
</comment>
<protein>
    <recommendedName>
        <fullName evidence="2">diphosphoinositol-polyphosphate diphosphatase</fullName>
        <ecNumber evidence="2">3.6.1.52</ecNumber>
    </recommendedName>
</protein>
<evidence type="ECO:0000256" key="8">
    <source>
        <dbReference type="ARBA" id="ARBA00047927"/>
    </source>
</evidence>
<dbReference type="PROSITE" id="PS50056">
    <property type="entry name" value="TYR_PHOSPHATASE_2"/>
    <property type="match status" value="1"/>
</dbReference>
<gene>
    <name evidence="13" type="ORF">BN869_000002045_1</name>
</gene>
<evidence type="ECO:0000256" key="3">
    <source>
        <dbReference type="ARBA" id="ARBA00022490"/>
    </source>
</evidence>
<evidence type="ECO:0000256" key="1">
    <source>
        <dbReference type="ARBA" id="ARBA00004496"/>
    </source>
</evidence>
<comment type="catalytic activity">
    <reaction evidence="6">
        <text>5-diphospho-1D-myo-inositol 1,2,3,4,6-pentakisphosphate + H2O = 1D-myo-inositol hexakisphosphate + phosphate + H(+)</text>
        <dbReference type="Rhea" id="RHEA:22384"/>
        <dbReference type="ChEBI" id="CHEBI:15377"/>
        <dbReference type="ChEBI" id="CHEBI:15378"/>
        <dbReference type="ChEBI" id="CHEBI:43474"/>
        <dbReference type="ChEBI" id="CHEBI:58130"/>
        <dbReference type="ChEBI" id="CHEBI:58628"/>
        <dbReference type="EC" id="3.6.1.52"/>
    </reaction>
    <physiologicalReaction direction="left-to-right" evidence="6">
        <dbReference type="Rhea" id="RHEA:22385"/>
    </physiologicalReaction>
</comment>
<dbReference type="InterPro" id="IPR020428">
    <property type="entry name" value="PFA-DSPs"/>
</dbReference>
<reference evidence="13" key="1">
    <citation type="submission" date="2015-01" db="EMBL/GenBank/DDBJ databases">
        <authorList>
            <person name="Durling Mikael"/>
        </authorList>
    </citation>
    <scope>NUCLEOTIDE SEQUENCE</scope>
</reference>
<comment type="catalytic activity">
    <reaction evidence="9">
        <text>6-diphospho-1D-myo-inositol pentakisphosphate + H2O = 1D-myo-inositol hexakisphosphate + phosphate + H(+)</text>
        <dbReference type="Rhea" id="RHEA:79703"/>
        <dbReference type="ChEBI" id="CHEBI:15377"/>
        <dbReference type="ChEBI" id="CHEBI:15378"/>
        <dbReference type="ChEBI" id="CHEBI:43474"/>
        <dbReference type="ChEBI" id="CHEBI:58130"/>
        <dbReference type="ChEBI" id="CHEBI:230534"/>
        <dbReference type="EC" id="3.6.1.52"/>
    </reaction>
    <physiologicalReaction direction="left-to-right" evidence="9">
        <dbReference type="Rhea" id="RHEA:79704"/>
    </physiologicalReaction>
</comment>
<evidence type="ECO:0000256" key="7">
    <source>
        <dbReference type="ARBA" id="ARBA00047562"/>
    </source>
</evidence>
<evidence type="ECO:0000256" key="10">
    <source>
        <dbReference type="SAM" id="MobiDB-lite"/>
    </source>
</evidence>
<dbReference type="FunFam" id="3.90.190.10:FF:000035">
    <property type="entry name" value="Tyrosine phosphatase, putative"/>
    <property type="match status" value="1"/>
</dbReference>
<dbReference type="EMBL" id="CDPU01000003">
    <property type="protein sequence ID" value="CEO45990.1"/>
    <property type="molecule type" value="Genomic_DNA"/>
</dbReference>
<dbReference type="AlphaFoldDB" id="A0A0B7JTH6"/>
<comment type="catalytic activity">
    <reaction evidence="7">
        <text>3,5-bis(diphospho)-1D-myo-inositol 1,2,4,6-tetrakisphosphate + H2O = 3-diphospho-1D-myo-inositol 1,2,4,5,6-pentakisphosphate + phosphate + 2 H(+)</text>
        <dbReference type="Rhea" id="RHEA:56312"/>
        <dbReference type="ChEBI" id="CHEBI:15377"/>
        <dbReference type="ChEBI" id="CHEBI:15378"/>
        <dbReference type="ChEBI" id="CHEBI:43474"/>
        <dbReference type="ChEBI" id="CHEBI:140372"/>
        <dbReference type="ChEBI" id="CHEBI:140374"/>
        <dbReference type="EC" id="3.6.1.52"/>
    </reaction>
    <physiologicalReaction direction="left-to-right" evidence="7">
        <dbReference type="Rhea" id="RHEA:56313"/>
    </physiologicalReaction>
</comment>
<evidence type="ECO:0000256" key="6">
    <source>
        <dbReference type="ARBA" id="ARBA00047342"/>
    </source>
</evidence>
<organism evidence="13">
    <name type="scientific">Bionectria ochroleuca</name>
    <name type="common">Gliocladium roseum</name>
    <dbReference type="NCBI Taxonomy" id="29856"/>
    <lineage>
        <taxon>Eukaryota</taxon>
        <taxon>Fungi</taxon>
        <taxon>Dikarya</taxon>
        <taxon>Ascomycota</taxon>
        <taxon>Pezizomycotina</taxon>
        <taxon>Sordariomycetes</taxon>
        <taxon>Hypocreomycetidae</taxon>
        <taxon>Hypocreales</taxon>
        <taxon>Bionectriaceae</taxon>
        <taxon>Clonostachys</taxon>
    </lineage>
</organism>
<comment type="similarity">
    <text evidence="5">Belongs to the protein-tyrosine phosphatase family. Atypical dual-specificity phosphatase Siw14-like subfamily.</text>
</comment>
<dbReference type="SUPFAM" id="SSF52799">
    <property type="entry name" value="(Phosphotyrosine protein) phosphatases II"/>
    <property type="match status" value="1"/>
</dbReference>
<name>A0A0B7JTH6_BIOOC</name>
<feature type="domain" description="Tyrosine-protein phosphatase" evidence="11">
    <location>
        <begin position="140"/>
        <end position="288"/>
    </location>
</feature>
<evidence type="ECO:0000256" key="9">
    <source>
        <dbReference type="ARBA" id="ARBA00048424"/>
    </source>
</evidence>
<feature type="compositionally biased region" description="Polar residues" evidence="10">
    <location>
        <begin position="40"/>
        <end position="52"/>
    </location>
</feature>
<dbReference type="PANTHER" id="PTHR31126:SF48">
    <property type="entry name" value="INOSITOL PHOSPHATASE SIW14"/>
    <property type="match status" value="1"/>
</dbReference>
<evidence type="ECO:0000259" key="12">
    <source>
        <dbReference type="PROSITE" id="PS50056"/>
    </source>
</evidence>
<dbReference type="Pfam" id="PF03162">
    <property type="entry name" value="Y_phosphatase2"/>
    <property type="match status" value="1"/>
</dbReference>
<dbReference type="EC" id="3.6.1.52" evidence="2"/>
<keyword evidence="4" id="KW-0378">Hydrolase</keyword>
<feature type="compositionally biased region" description="Polar residues" evidence="10">
    <location>
        <begin position="80"/>
        <end position="89"/>
    </location>
</feature>
<dbReference type="GO" id="GO:0016791">
    <property type="term" value="F:phosphatase activity"/>
    <property type="evidence" value="ECO:0007669"/>
    <property type="project" value="InterPro"/>
</dbReference>
<dbReference type="PRINTS" id="PR01911">
    <property type="entry name" value="PFDSPHPHTASE"/>
</dbReference>
<dbReference type="InterPro" id="IPR004861">
    <property type="entry name" value="Siw14-like"/>
</dbReference>
<evidence type="ECO:0000256" key="5">
    <source>
        <dbReference type="ARBA" id="ARBA00044949"/>
    </source>
</evidence>
<proteinExistence type="inferred from homology"/>
<dbReference type="InterPro" id="IPR029021">
    <property type="entry name" value="Prot-tyrosine_phosphatase-like"/>
</dbReference>
<dbReference type="GO" id="GO:0052840">
    <property type="term" value="F:inositol diphosphate tetrakisphosphate diphosphatase activity"/>
    <property type="evidence" value="ECO:0007669"/>
    <property type="project" value="TreeGrafter"/>
</dbReference>
<feature type="compositionally biased region" description="Basic and acidic residues" evidence="10">
    <location>
        <begin position="29"/>
        <end position="39"/>
    </location>
</feature>
<accession>A0A0B7JTH6</accession>
<dbReference type="Gene3D" id="3.90.190.10">
    <property type="entry name" value="Protein tyrosine phosphatase superfamily"/>
    <property type="match status" value="1"/>
</dbReference>
<dbReference type="InterPro" id="IPR020422">
    <property type="entry name" value="TYR_PHOSPHATASE_DUAL_dom"/>
</dbReference>
<keyword evidence="3" id="KW-0963">Cytoplasm</keyword>
<feature type="domain" description="Tyrosine specific protein phosphatases" evidence="12">
    <location>
        <begin position="213"/>
        <end position="244"/>
    </location>
</feature>
<dbReference type="GO" id="GO:0005737">
    <property type="term" value="C:cytoplasm"/>
    <property type="evidence" value="ECO:0007669"/>
    <property type="project" value="UniProtKB-SubCell"/>
</dbReference>
<feature type="region of interest" description="Disordered" evidence="10">
    <location>
        <begin position="28"/>
        <end position="96"/>
    </location>
</feature>
<sequence length="333" mass="37360">MTHIALQHPDHFPYFDEDTMASKRNSRVFTEENSAHDQNRSMAQQKQQTSAYRSRRNSRSSSKDELSALAETTGDAECNRTPSTDSDLPSRSHGGVVATGKGLSAEVLAPGDAKVIVECKVSRKESEDFSSPPLAGRPNNFGMVIPGVYRSSYPKAQDFEYLRGLKLKTLVTLVKKDEIDQDLVSFAASNDIHQVVFNMKGTKKESIPLQTMKSILEVVLDRRNHPLLIHCNQGKHRTGCVVAVVRKVAGWNASSVLDEYRAFAEPKIRESDVEYIRNFEISALHPLATEHHSRYTPIQVRSFRRTLVFSTIIMLLWVVSGTQLLSTRKELTS</sequence>
<dbReference type="PROSITE" id="PS00383">
    <property type="entry name" value="TYR_PHOSPHATASE_1"/>
    <property type="match status" value="1"/>
</dbReference>
<dbReference type="PANTHER" id="PTHR31126">
    <property type="entry name" value="TYROSINE-PROTEIN PHOSPHATASE"/>
    <property type="match status" value="1"/>
</dbReference>
<comment type="catalytic activity">
    <reaction evidence="8">
        <text>1,5-bis(diphospho)-1D-myo-inositol 2,3,4,6-tetrakisphosphate + H2O = 1-diphospho-1D-myo-inositol 2,3,4,5,6-pentakisphosphate + phosphate + 2 H(+)</text>
        <dbReference type="Rhea" id="RHEA:79699"/>
        <dbReference type="ChEBI" id="CHEBI:15377"/>
        <dbReference type="ChEBI" id="CHEBI:15378"/>
        <dbReference type="ChEBI" id="CHEBI:43474"/>
        <dbReference type="ChEBI" id="CHEBI:74946"/>
        <dbReference type="ChEBI" id="CHEBI:77983"/>
        <dbReference type="EC" id="3.6.1.52"/>
    </reaction>
    <physiologicalReaction direction="left-to-right" evidence="8">
        <dbReference type="Rhea" id="RHEA:79700"/>
    </physiologicalReaction>
</comment>
<evidence type="ECO:0000259" key="11">
    <source>
        <dbReference type="PROSITE" id="PS50054"/>
    </source>
</evidence>
<evidence type="ECO:0000256" key="2">
    <source>
        <dbReference type="ARBA" id="ARBA00012527"/>
    </source>
</evidence>
<dbReference type="PROSITE" id="PS50054">
    <property type="entry name" value="TYR_PHOSPHATASE_DUAL"/>
    <property type="match status" value="1"/>
</dbReference>
<dbReference type="InterPro" id="IPR000387">
    <property type="entry name" value="Tyr_Pase_dom"/>
</dbReference>
<evidence type="ECO:0000256" key="4">
    <source>
        <dbReference type="ARBA" id="ARBA00022801"/>
    </source>
</evidence>